<protein>
    <submittedName>
        <fullName evidence="1">Ubiquitin protein ligase 5</fullName>
    </submittedName>
</protein>
<organism evidence="1 2">
    <name type="scientific">Striga asiatica</name>
    <name type="common">Asiatic witchweed</name>
    <name type="synonym">Buchnera asiatica</name>
    <dbReference type="NCBI Taxonomy" id="4170"/>
    <lineage>
        <taxon>Eukaryota</taxon>
        <taxon>Viridiplantae</taxon>
        <taxon>Streptophyta</taxon>
        <taxon>Embryophyta</taxon>
        <taxon>Tracheophyta</taxon>
        <taxon>Spermatophyta</taxon>
        <taxon>Magnoliopsida</taxon>
        <taxon>eudicotyledons</taxon>
        <taxon>Gunneridae</taxon>
        <taxon>Pentapetalae</taxon>
        <taxon>asterids</taxon>
        <taxon>lamiids</taxon>
        <taxon>Lamiales</taxon>
        <taxon>Orobanchaceae</taxon>
        <taxon>Buchnereae</taxon>
        <taxon>Striga</taxon>
    </lineage>
</organism>
<gene>
    <name evidence="1" type="ORF">STAS_10831</name>
</gene>
<dbReference type="Proteomes" id="UP000325081">
    <property type="component" value="Unassembled WGS sequence"/>
</dbReference>
<keyword evidence="1" id="KW-0436">Ligase</keyword>
<comment type="caution">
    <text evidence="1">The sequence shown here is derived from an EMBL/GenBank/DDBJ whole genome shotgun (WGS) entry which is preliminary data.</text>
</comment>
<keyword evidence="2" id="KW-1185">Reference proteome</keyword>
<accession>A0A5A7PQ55</accession>
<sequence length="155" mass="17753">MVALNDVVDDFLQNHGVALQPHYRGCDDVENPDNEMYIRYMNENRPFPRASIIENSFFEIQGPNFANQLVYSITKGPLLVGFKLRQRLYYAENDEIVDPGSSPLKYEVVNIVVSSLNGFGVRNNLLYFEILLITVHDITAAWGYEWGYDIAMNVP</sequence>
<reference evidence="2" key="1">
    <citation type="journal article" date="2019" name="Curr. Biol.">
        <title>Genome Sequence of Striga asiatica Provides Insight into the Evolution of Plant Parasitism.</title>
        <authorList>
            <person name="Yoshida S."/>
            <person name="Kim S."/>
            <person name="Wafula E.K."/>
            <person name="Tanskanen J."/>
            <person name="Kim Y.M."/>
            <person name="Honaas L."/>
            <person name="Yang Z."/>
            <person name="Spallek T."/>
            <person name="Conn C.E."/>
            <person name="Ichihashi Y."/>
            <person name="Cheong K."/>
            <person name="Cui S."/>
            <person name="Der J.P."/>
            <person name="Gundlach H."/>
            <person name="Jiao Y."/>
            <person name="Hori C."/>
            <person name="Ishida J.K."/>
            <person name="Kasahara H."/>
            <person name="Kiba T."/>
            <person name="Kim M.S."/>
            <person name="Koo N."/>
            <person name="Laohavisit A."/>
            <person name="Lee Y.H."/>
            <person name="Lumba S."/>
            <person name="McCourt P."/>
            <person name="Mortimer J.C."/>
            <person name="Mutuku J.M."/>
            <person name="Nomura T."/>
            <person name="Sasaki-Sekimoto Y."/>
            <person name="Seto Y."/>
            <person name="Wang Y."/>
            <person name="Wakatake T."/>
            <person name="Sakakibara H."/>
            <person name="Demura T."/>
            <person name="Yamaguchi S."/>
            <person name="Yoneyama K."/>
            <person name="Manabe R.I."/>
            <person name="Nelson D.C."/>
            <person name="Schulman A.H."/>
            <person name="Timko M.P."/>
            <person name="dePamphilis C.W."/>
            <person name="Choi D."/>
            <person name="Shirasu K."/>
        </authorList>
    </citation>
    <scope>NUCLEOTIDE SEQUENCE [LARGE SCALE GENOMIC DNA]</scope>
    <source>
        <strain evidence="2">cv. UVA1</strain>
    </source>
</reference>
<name>A0A5A7PQ55_STRAF</name>
<dbReference type="EMBL" id="BKCP01004916">
    <property type="protein sequence ID" value="GER34602.1"/>
    <property type="molecule type" value="Genomic_DNA"/>
</dbReference>
<evidence type="ECO:0000313" key="2">
    <source>
        <dbReference type="Proteomes" id="UP000325081"/>
    </source>
</evidence>
<dbReference type="AlphaFoldDB" id="A0A5A7PQ55"/>
<evidence type="ECO:0000313" key="1">
    <source>
        <dbReference type="EMBL" id="GER34602.1"/>
    </source>
</evidence>
<proteinExistence type="predicted"/>
<dbReference type="GO" id="GO:0016874">
    <property type="term" value="F:ligase activity"/>
    <property type="evidence" value="ECO:0007669"/>
    <property type="project" value="UniProtKB-KW"/>
</dbReference>